<name>A0A183E273_9BILA</name>
<evidence type="ECO:0000256" key="5">
    <source>
        <dbReference type="ARBA" id="ARBA00022989"/>
    </source>
</evidence>
<feature type="transmembrane region" description="Helical" evidence="8">
    <location>
        <begin position="200"/>
        <end position="216"/>
    </location>
</feature>
<comment type="similarity">
    <text evidence="2">Belongs to the PGAP2 family.</text>
</comment>
<organism evidence="10">
    <name type="scientific">Gongylonema pulchrum</name>
    <dbReference type="NCBI Taxonomy" id="637853"/>
    <lineage>
        <taxon>Eukaryota</taxon>
        <taxon>Metazoa</taxon>
        <taxon>Ecdysozoa</taxon>
        <taxon>Nematoda</taxon>
        <taxon>Chromadorea</taxon>
        <taxon>Rhabditida</taxon>
        <taxon>Spirurina</taxon>
        <taxon>Spiruromorpha</taxon>
        <taxon>Spiruroidea</taxon>
        <taxon>Gongylonematidae</taxon>
        <taxon>Gongylonema</taxon>
    </lineage>
</organism>
<dbReference type="PANTHER" id="PTHR12892:SF11">
    <property type="entry name" value="POST-GPI ATTACHMENT TO PROTEINS FACTOR 2"/>
    <property type="match status" value="1"/>
</dbReference>
<keyword evidence="5 8" id="KW-1133">Transmembrane helix</keyword>
<evidence type="ECO:0000256" key="4">
    <source>
        <dbReference type="ARBA" id="ARBA00022692"/>
    </source>
</evidence>
<feature type="transmembrane region" description="Helical" evidence="8">
    <location>
        <begin position="158"/>
        <end position="179"/>
    </location>
</feature>
<sequence length="261" mass="30107">LISSSCCAVIPQIFFKVVKYSDKFGDFQACFSVSSATATYFFSSFPLIALCCCVFLALYNDFDKATETHCGVRNVLPSISVAIGDFHWGRLIWKSLIFAHLPPRVLAAFAYAQLFRVPLENIVQTYFRYLTCFLNLLELFCLGLLSAVSSKDDHYRHVLAFSTFQIAGMIHGALHVVLYHITGISDFNVHSRKSYRVKKICYKLSILFLAICMLLYHRHNTYCEPYVFSMFAFFEYLIVLTNILFHATFRFDFYGLRLFVF</sequence>
<dbReference type="GO" id="GO:0006506">
    <property type="term" value="P:GPI anchor biosynthetic process"/>
    <property type="evidence" value="ECO:0007669"/>
    <property type="project" value="UniProtKB-KW"/>
</dbReference>
<proteinExistence type="inferred from homology"/>
<dbReference type="InterPro" id="IPR019402">
    <property type="entry name" value="CWH43_N"/>
</dbReference>
<feature type="transmembrane region" description="Helical" evidence="8">
    <location>
        <begin position="228"/>
        <end position="249"/>
    </location>
</feature>
<accession>A0A183E273</accession>
<dbReference type="GO" id="GO:0000139">
    <property type="term" value="C:Golgi membrane"/>
    <property type="evidence" value="ECO:0007669"/>
    <property type="project" value="UniProtKB-SubCell"/>
</dbReference>
<keyword evidence="6" id="KW-0333">Golgi apparatus</keyword>
<dbReference type="InterPro" id="IPR039545">
    <property type="entry name" value="PGAP2"/>
</dbReference>
<evidence type="ECO:0000256" key="1">
    <source>
        <dbReference type="ARBA" id="ARBA00004653"/>
    </source>
</evidence>
<evidence type="ECO:0000256" key="8">
    <source>
        <dbReference type="SAM" id="Phobius"/>
    </source>
</evidence>
<dbReference type="GO" id="GO:0005789">
    <property type="term" value="C:endoplasmic reticulum membrane"/>
    <property type="evidence" value="ECO:0007669"/>
    <property type="project" value="TreeGrafter"/>
</dbReference>
<evidence type="ECO:0000256" key="2">
    <source>
        <dbReference type="ARBA" id="ARBA00007414"/>
    </source>
</evidence>
<dbReference type="WBParaSite" id="GPUH_0001508401-mRNA-1">
    <property type="protein sequence ID" value="GPUH_0001508401-mRNA-1"/>
    <property type="gene ID" value="GPUH_0001508401"/>
</dbReference>
<comment type="subcellular location">
    <subcellularLocation>
        <location evidence="1">Golgi apparatus membrane</location>
        <topology evidence="1">Multi-pass membrane protein</topology>
    </subcellularLocation>
</comment>
<feature type="domain" description="CWH43-like N-terminal" evidence="9">
    <location>
        <begin position="40"/>
        <end position="255"/>
    </location>
</feature>
<evidence type="ECO:0000259" key="9">
    <source>
        <dbReference type="Pfam" id="PF10277"/>
    </source>
</evidence>
<keyword evidence="3" id="KW-0337">GPI-anchor biosynthesis</keyword>
<feature type="transmembrane region" description="Helical" evidence="8">
    <location>
        <begin position="126"/>
        <end position="146"/>
    </location>
</feature>
<evidence type="ECO:0000313" key="10">
    <source>
        <dbReference type="WBParaSite" id="GPUH_0001508401-mRNA-1"/>
    </source>
</evidence>
<dbReference type="AlphaFoldDB" id="A0A183E273"/>
<evidence type="ECO:0000256" key="3">
    <source>
        <dbReference type="ARBA" id="ARBA00022502"/>
    </source>
</evidence>
<protein>
    <submittedName>
        <fullName evidence="10">Post-GPI attachment to proteins factor 2</fullName>
    </submittedName>
</protein>
<feature type="transmembrane region" description="Helical" evidence="8">
    <location>
        <begin position="40"/>
        <end position="59"/>
    </location>
</feature>
<keyword evidence="7 8" id="KW-0472">Membrane</keyword>
<dbReference type="Pfam" id="PF10277">
    <property type="entry name" value="Frag1"/>
    <property type="match status" value="1"/>
</dbReference>
<evidence type="ECO:0000256" key="6">
    <source>
        <dbReference type="ARBA" id="ARBA00023034"/>
    </source>
</evidence>
<reference evidence="10" key="1">
    <citation type="submission" date="2016-06" db="UniProtKB">
        <authorList>
            <consortium name="WormBaseParasite"/>
        </authorList>
    </citation>
    <scope>IDENTIFICATION</scope>
</reference>
<dbReference type="PANTHER" id="PTHR12892">
    <property type="entry name" value="FGF RECEPTOR ACTIVATING PROTEIN 1"/>
    <property type="match status" value="1"/>
</dbReference>
<keyword evidence="4 8" id="KW-0812">Transmembrane</keyword>
<evidence type="ECO:0000256" key="7">
    <source>
        <dbReference type="ARBA" id="ARBA00023136"/>
    </source>
</evidence>